<dbReference type="Proteomes" id="UP000271098">
    <property type="component" value="Unassembled WGS sequence"/>
</dbReference>
<gene>
    <name evidence="1" type="ORF">GPUH_LOCUS26085</name>
</gene>
<evidence type="ECO:0000313" key="1">
    <source>
        <dbReference type="EMBL" id="VDN45080.1"/>
    </source>
</evidence>
<accession>A0A183EYP4</accession>
<dbReference type="GO" id="GO:0000139">
    <property type="term" value="C:Golgi membrane"/>
    <property type="evidence" value="ECO:0007669"/>
    <property type="project" value="TreeGrafter"/>
</dbReference>
<name>A0A183EYP4_9BILA</name>
<evidence type="ECO:0000313" key="2">
    <source>
        <dbReference type="Proteomes" id="UP000271098"/>
    </source>
</evidence>
<proteinExistence type="predicted"/>
<dbReference type="Pfam" id="PF00839">
    <property type="entry name" value="Cys_rich_FGFR"/>
    <property type="match status" value="1"/>
</dbReference>
<dbReference type="OrthoDB" id="2015434at2759"/>
<dbReference type="AlphaFoldDB" id="A0A183EYP4"/>
<reference evidence="3" key="1">
    <citation type="submission" date="2016-06" db="UniProtKB">
        <authorList>
            <consortium name="WormBaseParasite"/>
        </authorList>
    </citation>
    <scope>IDENTIFICATION</scope>
</reference>
<organism evidence="3">
    <name type="scientific">Gongylonema pulchrum</name>
    <dbReference type="NCBI Taxonomy" id="637853"/>
    <lineage>
        <taxon>Eukaryota</taxon>
        <taxon>Metazoa</taxon>
        <taxon>Ecdysozoa</taxon>
        <taxon>Nematoda</taxon>
        <taxon>Chromadorea</taxon>
        <taxon>Rhabditida</taxon>
        <taxon>Spirurina</taxon>
        <taxon>Spiruromorpha</taxon>
        <taxon>Spiruroidea</taxon>
        <taxon>Gongylonematidae</taxon>
        <taxon>Gongylonema</taxon>
    </lineage>
</organism>
<evidence type="ECO:0000313" key="3">
    <source>
        <dbReference type="WBParaSite" id="GPUH_0002611501-mRNA-1"/>
    </source>
</evidence>
<dbReference type="EMBL" id="UYRT01108516">
    <property type="protein sequence ID" value="VDN45080.1"/>
    <property type="molecule type" value="Genomic_DNA"/>
</dbReference>
<dbReference type="InterPro" id="IPR001893">
    <property type="entry name" value="Cys-rich_GLG1_repeat"/>
</dbReference>
<dbReference type="WBParaSite" id="GPUH_0002611501-mRNA-1">
    <property type="protein sequence ID" value="GPUH_0002611501-mRNA-1"/>
    <property type="gene ID" value="GPUH_0002611501"/>
</dbReference>
<dbReference type="GO" id="GO:0017134">
    <property type="term" value="F:fibroblast growth factor binding"/>
    <property type="evidence" value="ECO:0007669"/>
    <property type="project" value="TreeGrafter"/>
</dbReference>
<dbReference type="InterPro" id="IPR039728">
    <property type="entry name" value="GLG1"/>
</dbReference>
<protein>
    <submittedName>
        <fullName evidence="3">KNOX2 domain-containing protein</fullName>
    </submittedName>
</protein>
<sequence>MDAQSEASTLNCLMKHMDEDMPKECEQRLLEVQYFMARDWTLDPELYSACHEDAVAK</sequence>
<keyword evidence="2" id="KW-1185">Reference proteome</keyword>
<reference evidence="1 2" key="2">
    <citation type="submission" date="2018-11" db="EMBL/GenBank/DDBJ databases">
        <authorList>
            <consortium name="Pathogen Informatics"/>
        </authorList>
    </citation>
    <scope>NUCLEOTIDE SEQUENCE [LARGE SCALE GENOMIC DNA]</scope>
</reference>
<dbReference type="PANTHER" id="PTHR11884:SF1">
    <property type="entry name" value="GOLGI APPARATUS PROTEIN 1"/>
    <property type="match status" value="1"/>
</dbReference>
<dbReference type="PANTHER" id="PTHR11884">
    <property type="entry name" value="SELECTIN LIGAND RELATED"/>
    <property type="match status" value="1"/>
</dbReference>